<proteinExistence type="predicted"/>
<evidence type="ECO:0000256" key="1">
    <source>
        <dbReference type="SAM" id="MobiDB-lite"/>
    </source>
</evidence>
<organism evidence="3">
    <name type="scientific">Leptocylindrus danicus</name>
    <dbReference type="NCBI Taxonomy" id="163516"/>
    <lineage>
        <taxon>Eukaryota</taxon>
        <taxon>Sar</taxon>
        <taxon>Stramenopiles</taxon>
        <taxon>Ochrophyta</taxon>
        <taxon>Bacillariophyta</taxon>
        <taxon>Coscinodiscophyceae</taxon>
        <taxon>Chaetocerotophycidae</taxon>
        <taxon>Leptocylindrales</taxon>
        <taxon>Leptocylindraceae</taxon>
        <taxon>Leptocylindrus</taxon>
    </lineage>
</organism>
<evidence type="ECO:0000256" key="2">
    <source>
        <dbReference type="SAM" id="SignalP"/>
    </source>
</evidence>
<dbReference type="AlphaFoldDB" id="A0A7S2P4Y7"/>
<dbReference type="EMBL" id="HBGY01014042">
    <property type="protein sequence ID" value="CAD9576334.1"/>
    <property type="molecule type" value="Transcribed_RNA"/>
</dbReference>
<accession>A0A7S2P4Y7</accession>
<protein>
    <submittedName>
        <fullName evidence="3">Uncharacterized protein</fullName>
    </submittedName>
</protein>
<reference evidence="3" key="1">
    <citation type="submission" date="2021-01" db="EMBL/GenBank/DDBJ databases">
        <authorList>
            <person name="Corre E."/>
            <person name="Pelletier E."/>
            <person name="Niang G."/>
            <person name="Scheremetjew M."/>
            <person name="Finn R."/>
            <person name="Kale V."/>
            <person name="Holt S."/>
            <person name="Cochrane G."/>
            <person name="Meng A."/>
            <person name="Brown T."/>
            <person name="Cohen L."/>
        </authorList>
    </citation>
    <scope>NUCLEOTIDE SEQUENCE</scope>
    <source>
        <strain evidence="3">B650</strain>
    </source>
</reference>
<feature type="region of interest" description="Disordered" evidence="1">
    <location>
        <begin position="166"/>
        <end position="186"/>
    </location>
</feature>
<gene>
    <name evidence="3" type="ORF">LDAN0321_LOCUS9076</name>
</gene>
<sequence length="186" mass="20100">MLSSTAATVTLLLAGHVTAFIPHSNHLGGYVCRQRGVSLSAARFNEKYFQLEELEDKETATTEILLKSDNTVEFGETDGPRPISCTGTWEHDEDSFKLVLNRTFSAGRSASESTDVGEFTFTVNRTLNGEVTSVGDNFAVTGSINCEDIGNVGYFNMIDTTDERLGNNSDETGAANNMFGGKTMSS</sequence>
<keyword evidence="2" id="KW-0732">Signal</keyword>
<evidence type="ECO:0000313" key="3">
    <source>
        <dbReference type="EMBL" id="CAD9576334.1"/>
    </source>
</evidence>
<feature type="compositionally biased region" description="Polar residues" evidence="1">
    <location>
        <begin position="166"/>
        <end position="175"/>
    </location>
</feature>
<feature type="chain" id="PRO_5030756218" evidence="2">
    <location>
        <begin position="20"/>
        <end position="186"/>
    </location>
</feature>
<feature type="signal peptide" evidence="2">
    <location>
        <begin position="1"/>
        <end position="19"/>
    </location>
</feature>
<name>A0A7S2P4Y7_9STRA</name>